<evidence type="ECO:0000313" key="4">
    <source>
        <dbReference type="Proteomes" id="UP000054481"/>
    </source>
</evidence>
<dbReference type="SMART" id="SM00343">
    <property type="entry name" value="ZnF_C2HC"/>
    <property type="match status" value="2"/>
</dbReference>
<reference evidence="3 4" key="1">
    <citation type="journal article" date="2014" name="Genome Biol. Evol.">
        <title>Comparative genomics and transcriptomics analyses reveal divergent lifestyle features of nematode endoparasitic fungus Hirsutella minnesotensis.</title>
        <authorList>
            <person name="Lai Y."/>
            <person name="Liu K."/>
            <person name="Zhang X."/>
            <person name="Zhang X."/>
            <person name="Li K."/>
            <person name="Wang N."/>
            <person name="Shu C."/>
            <person name="Wu Y."/>
            <person name="Wang C."/>
            <person name="Bushley K.E."/>
            <person name="Xiang M."/>
            <person name="Liu X."/>
        </authorList>
    </citation>
    <scope>NUCLEOTIDE SEQUENCE [LARGE SCALE GENOMIC DNA]</scope>
    <source>
        <strain evidence="3 4">3608</strain>
    </source>
</reference>
<dbReference type="SUPFAM" id="SSF57756">
    <property type="entry name" value="Retrovirus zinc finger-like domains"/>
    <property type="match status" value="1"/>
</dbReference>
<keyword evidence="1" id="KW-0862">Zinc</keyword>
<evidence type="ECO:0000313" key="3">
    <source>
        <dbReference type="EMBL" id="KJZ69644.1"/>
    </source>
</evidence>
<dbReference type="Pfam" id="PF00098">
    <property type="entry name" value="zf-CCHC"/>
    <property type="match status" value="1"/>
</dbReference>
<evidence type="ECO:0000259" key="2">
    <source>
        <dbReference type="PROSITE" id="PS50158"/>
    </source>
</evidence>
<accession>A0A0F8A1R7</accession>
<protein>
    <recommendedName>
        <fullName evidence="2">CCHC-type domain-containing protein</fullName>
    </recommendedName>
</protein>
<gene>
    <name evidence="3" type="ORF">HIM_10960</name>
</gene>
<keyword evidence="4" id="KW-1185">Reference proteome</keyword>
<name>A0A0F8A1R7_9HYPO</name>
<keyword evidence="1" id="KW-0863">Zinc-finger</keyword>
<dbReference type="InterPro" id="IPR001878">
    <property type="entry name" value="Znf_CCHC"/>
</dbReference>
<dbReference type="GO" id="GO:0008270">
    <property type="term" value="F:zinc ion binding"/>
    <property type="evidence" value="ECO:0007669"/>
    <property type="project" value="UniProtKB-KW"/>
</dbReference>
<dbReference type="EMBL" id="KQ030692">
    <property type="protein sequence ID" value="KJZ69644.1"/>
    <property type="molecule type" value="Genomic_DNA"/>
</dbReference>
<dbReference type="Gene3D" id="4.10.60.10">
    <property type="entry name" value="Zinc finger, CCHC-type"/>
    <property type="match status" value="1"/>
</dbReference>
<organism evidence="3 4">
    <name type="scientific">Hirsutella minnesotensis 3608</name>
    <dbReference type="NCBI Taxonomy" id="1043627"/>
    <lineage>
        <taxon>Eukaryota</taxon>
        <taxon>Fungi</taxon>
        <taxon>Dikarya</taxon>
        <taxon>Ascomycota</taxon>
        <taxon>Pezizomycotina</taxon>
        <taxon>Sordariomycetes</taxon>
        <taxon>Hypocreomycetidae</taxon>
        <taxon>Hypocreales</taxon>
        <taxon>Ophiocordycipitaceae</taxon>
        <taxon>Hirsutella</taxon>
    </lineage>
</organism>
<dbReference type="GO" id="GO:0003676">
    <property type="term" value="F:nucleic acid binding"/>
    <property type="evidence" value="ECO:0007669"/>
    <property type="project" value="InterPro"/>
</dbReference>
<dbReference type="Proteomes" id="UP000054481">
    <property type="component" value="Unassembled WGS sequence"/>
</dbReference>
<dbReference type="PROSITE" id="PS50158">
    <property type="entry name" value="ZF_CCHC"/>
    <property type="match status" value="1"/>
</dbReference>
<dbReference type="OrthoDB" id="4921464at2759"/>
<feature type="domain" description="CCHC-type" evidence="2">
    <location>
        <begin position="99"/>
        <end position="114"/>
    </location>
</feature>
<dbReference type="AlphaFoldDB" id="A0A0F8A1R7"/>
<evidence type="ECO:0000256" key="1">
    <source>
        <dbReference type="PROSITE-ProRule" id="PRU00047"/>
    </source>
</evidence>
<keyword evidence="1" id="KW-0479">Metal-binding</keyword>
<dbReference type="InterPro" id="IPR036875">
    <property type="entry name" value="Znf_CCHC_sf"/>
</dbReference>
<sequence>MRDQLYPVRVDNANRTAVLDAEGNILPGAIDALSAENRVTIGKIFWLSKRESGKAYGSMVVYATKRSDAERLLDGYYFDLAGESATTHVFEPRTGPIQCFNCQEIGHKAYSCKKQRTCGKCADVGHHHRECTAIEPKCRDVVQQSLMNDAGLADFAALAISGDVRSSPKLGKSQNGVMSMEPMLSAALTQACVPRKDRALCRRWYYLHWAPSTDVMPSELLEKLRERLENQNFRHCGIRTQSGVYEALVKIGPGSRPVSASHLIPDAQVTLFDGKKSQAWHLKCCWDAFGDDVVVWIKALRETQDRTIFGDKRMPYELLRVVRAAGLAKRAIWKGGKSHKERISQINRIGLLRMYGGDNATQAA</sequence>
<proteinExistence type="predicted"/>